<keyword evidence="2" id="KW-0813">Transport</keyword>
<name>A0A7K0KEC2_9BACT</name>
<dbReference type="InterPro" id="IPR039421">
    <property type="entry name" value="Type_1_exporter"/>
</dbReference>
<dbReference type="FunFam" id="3.40.50.300:FF:000299">
    <property type="entry name" value="ABC transporter ATP-binding protein/permease"/>
    <property type="match status" value="1"/>
</dbReference>
<dbReference type="PROSITE" id="PS00211">
    <property type="entry name" value="ABC_TRANSPORTER_1"/>
    <property type="match status" value="1"/>
</dbReference>
<dbReference type="RefSeq" id="WP_154533862.1">
    <property type="nucleotide sequence ID" value="NZ_VUNG01000012.1"/>
</dbReference>
<evidence type="ECO:0000256" key="11">
    <source>
        <dbReference type="ARBA" id="ARBA00023136"/>
    </source>
</evidence>
<keyword evidence="6" id="KW-0547">Nucleotide-binding</keyword>
<dbReference type="Pfam" id="PF00664">
    <property type="entry name" value="ABC_membrane"/>
    <property type="match status" value="1"/>
</dbReference>
<evidence type="ECO:0000259" key="15">
    <source>
        <dbReference type="PROSITE" id="PS50990"/>
    </source>
</evidence>
<keyword evidence="3" id="KW-1003">Cell membrane</keyword>
<dbReference type="EMBL" id="VUNG01000012">
    <property type="protein sequence ID" value="MST84276.1"/>
    <property type="molecule type" value="Genomic_DNA"/>
</dbReference>
<organism evidence="16 17">
    <name type="scientific">Hallella mizrahii</name>
    <dbReference type="NCBI Taxonomy" id="2606637"/>
    <lineage>
        <taxon>Bacteria</taxon>
        <taxon>Pseudomonadati</taxon>
        <taxon>Bacteroidota</taxon>
        <taxon>Bacteroidia</taxon>
        <taxon>Bacteroidales</taxon>
        <taxon>Prevotellaceae</taxon>
        <taxon>Hallella</taxon>
    </lineage>
</organism>
<evidence type="ECO:0000259" key="14">
    <source>
        <dbReference type="PROSITE" id="PS50929"/>
    </source>
</evidence>
<feature type="transmembrane region" description="Helical" evidence="12">
    <location>
        <begin position="199"/>
        <end position="217"/>
    </location>
</feature>
<keyword evidence="5 12" id="KW-0812">Transmembrane</keyword>
<dbReference type="GO" id="GO:0015421">
    <property type="term" value="F:ABC-type oligopeptide transporter activity"/>
    <property type="evidence" value="ECO:0007669"/>
    <property type="project" value="TreeGrafter"/>
</dbReference>
<feature type="domain" description="Peptidase C39" evidence="15">
    <location>
        <begin position="9"/>
        <end position="133"/>
    </location>
</feature>
<dbReference type="GO" id="GO:0005524">
    <property type="term" value="F:ATP binding"/>
    <property type="evidence" value="ECO:0007669"/>
    <property type="project" value="UniProtKB-KW"/>
</dbReference>
<evidence type="ECO:0000256" key="5">
    <source>
        <dbReference type="ARBA" id="ARBA00022692"/>
    </source>
</evidence>
<keyword evidence="7" id="KW-0378">Hydrolase</keyword>
<evidence type="ECO:0000259" key="13">
    <source>
        <dbReference type="PROSITE" id="PS50893"/>
    </source>
</evidence>
<evidence type="ECO:0000256" key="7">
    <source>
        <dbReference type="ARBA" id="ARBA00022801"/>
    </source>
</evidence>
<feature type="transmembrane region" description="Helical" evidence="12">
    <location>
        <begin position="277"/>
        <end position="298"/>
    </location>
</feature>
<evidence type="ECO:0000256" key="12">
    <source>
        <dbReference type="SAM" id="Phobius"/>
    </source>
</evidence>
<feature type="transmembrane region" description="Helical" evidence="12">
    <location>
        <begin position="304"/>
        <end position="323"/>
    </location>
</feature>
<dbReference type="InterPro" id="IPR017871">
    <property type="entry name" value="ABC_transporter-like_CS"/>
</dbReference>
<dbReference type="CDD" id="cd02418">
    <property type="entry name" value="Peptidase_C39B"/>
    <property type="match status" value="1"/>
</dbReference>
<dbReference type="InterPro" id="IPR003439">
    <property type="entry name" value="ABC_transporter-like_ATP-bd"/>
</dbReference>
<dbReference type="GO" id="GO:0005886">
    <property type="term" value="C:plasma membrane"/>
    <property type="evidence" value="ECO:0007669"/>
    <property type="project" value="UniProtKB-SubCell"/>
</dbReference>
<dbReference type="GO" id="GO:0006508">
    <property type="term" value="P:proteolysis"/>
    <property type="evidence" value="ECO:0007669"/>
    <property type="project" value="UniProtKB-KW"/>
</dbReference>
<dbReference type="PANTHER" id="PTHR43394">
    <property type="entry name" value="ATP-DEPENDENT PERMEASE MDL1, MITOCHONDRIAL"/>
    <property type="match status" value="1"/>
</dbReference>
<dbReference type="PANTHER" id="PTHR43394:SF1">
    <property type="entry name" value="ATP-BINDING CASSETTE SUB-FAMILY B MEMBER 10, MITOCHONDRIAL"/>
    <property type="match status" value="1"/>
</dbReference>
<dbReference type="SMART" id="SM00382">
    <property type="entry name" value="AAA"/>
    <property type="match status" value="1"/>
</dbReference>
<evidence type="ECO:0000256" key="8">
    <source>
        <dbReference type="ARBA" id="ARBA00022840"/>
    </source>
</evidence>
<evidence type="ECO:0000256" key="1">
    <source>
        <dbReference type="ARBA" id="ARBA00004651"/>
    </source>
</evidence>
<dbReference type="NCBIfam" id="TIGR01193">
    <property type="entry name" value="bacteriocin_ABC"/>
    <property type="match status" value="1"/>
</dbReference>
<evidence type="ECO:0000256" key="4">
    <source>
        <dbReference type="ARBA" id="ARBA00022670"/>
    </source>
</evidence>
<dbReference type="GO" id="GO:0008234">
    <property type="term" value="F:cysteine-type peptidase activity"/>
    <property type="evidence" value="ECO:0007669"/>
    <property type="project" value="InterPro"/>
</dbReference>
<dbReference type="GO" id="GO:0016887">
    <property type="term" value="F:ATP hydrolysis activity"/>
    <property type="evidence" value="ECO:0007669"/>
    <property type="project" value="InterPro"/>
</dbReference>
<dbReference type="InterPro" id="IPR005897">
    <property type="entry name" value="Pept_C39_ABC_bacteriocin"/>
</dbReference>
<feature type="domain" description="ABC transporter" evidence="13">
    <location>
        <begin position="479"/>
        <end position="714"/>
    </location>
</feature>
<gene>
    <name evidence="16" type="ORF">FYJ73_06280</name>
</gene>
<keyword evidence="4" id="KW-0645">Protease</keyword>
<keyword evidence="11 12" id="KW-0472">Membrane</keyword>
<keyword evidence="9" id="KW-1278">Translocase</keyword>
<evidence type="ECO:0000256" key="3">
    <source>
        <dbReference type="ARBA" id="ARBA00022475"/>
    </source>
</evidence>
<dbReference type="InterPro" id="IPR036640">
    <property type="entry name" value="ABC1_TM_sf"/>
</dbReference>
<dbReference type="InterPro" id="IPR011527">
    <property type="entry name" value="ABC1_TM_dom"/>
</dbReference>
<dbReference type="Proteomes" id="UP000438914">
    <property type="component" value="Unassembled WGS sequence"/>
</dbReference>
<dbReference type="CDD" id="cd18570">
    <property type="entry name" value="ABC_6TM_PCAT1_LagD_like"/>
    <property type="match status" value="1"/>
</dbReference>
<accession>A0A7K0KEC2</accession>
<dbReference type="Pfam" id="PF00005">
    <property type="entry name" value="ABC_tran"/>
    <property type="match status" value="1"/>
</dbReference>
<dbReference type="SUPFAM" id="SSF52540">
    <property type="entry name" value="P-loop containing nucleoside triphosphate hydrolases"/>
    <property type="match status" value="1"/>
</dbReference>
<keyword evidence="17" id="KW-1185">Reference proteome</keyword>
<evidence type="ECO:0000256" key="10">
    <source>
        <dbReference type="ARBA" id="ARBA00022989"/>
    </source>
</evidence>
<keyword evidence="8" id="KW-0067">ATP-binding</keyword>
<dbReference type="InterPro" id="IPR027417">
    <property type="entry name" value="P-loop_NTPase"/>
</dbReference>
<feature type="domain" description="ABC transmembrane type-1" evidence="14">
    <location>
        <begin position="166"/>
        <end position="445"/>
    </location>
</feature>
<evidence type="ECO:0000256" key="6">
    <source>
        <dbReference type="ARBA" id="ARBA00022741"/>
    </source>
</evidence>
<protein>
    <submittedName>
        <fullName evidence="16">Peptidase domain-containing ABC transporter</fullName>
    </submittedName>
</protein>
<comment type="caution">
    <text evidence="16">The sequence shown here is derived from an EMBL/GenBank/DDBJ whole genome shotgun (WGS) entry which is preliminary data.</text>
</comment>
<dbReference type="AlphaFoldDB" id="A0A7K0KEC2"/>
<dbReference type="Gene3D" id="1.20.1560.10">
    <property type="entry name" value="ABC transporter type 1, transmembrane domain"/>
    <property type="match status" value="1"/>
</dbReference>
<reference evidence="16 17" key="1">
    <citation type="submission" date="2019-08" db="EMBL/GenBank/DDBJ databases">
        <title>In-depth cultivation of the pig gut microbiome towards novel bacterial diversity and tailored functional studies.</title>
        <authorList>
            <person name="Wylensek D."/>
            <person name="Hitch T.C.A."/>
            <person name="Clavel T."/>
        </authorList>
    </citation>
    <scope>NUCLEOTIDE SEQUENCE [LARGE SCALE GENOMIC DNA]</scope>
    <source>
        <strain evidence="16 17">LKV-178-WT-2A</strain>
    </source>
</reference>
<dbReference type="PROSITE" id="PS50893">
    <property type="entry name" value="ABC_TRANSPORTER_2"/>
    <property type="match status" value="1"/>
</dbReference>
<evidence type="ECO:0000313" key="16">
    <source>
        <dbReference type="EMBL" id="MST84276.1"/>
    </source>
</evidence>
<dbReference type="InterPro" id="IPR005074">
    <property type="entry name" value="Peptidase_C39"/>
</dbReference>
<proteinExistence type="predicted"/>
<evidence type="ECO:0000256" key="9">
    <source>
        <dbReference type="ARBA" id="ARBA00022967"/>
    </source>
</evidence>
<dbReference type="Gene3D" id="3.90.70.10">
    <property type="entry name" value="Cysteine proteinases"/>
    <property type="match status" value="1"/>
</dbReference>
<dbReference type="SUPFAM" id="SSF90123">
    <property type="entry name" value="ABC transporter transmembrane region"/>
    <property type="match status" value="1"/>
</dbReference>
<dbReference type="Gene3D" id="3.40.50.300">
    <property type="entry name" value="P-loop containing nucleotide triphosphate hydrolases"/>
    <property type="match status" value="1"/>
</dbReference>
<feature type="transmembrane region" description="Helical" evidence="12">
    <location>
        <begin position="166"/>
        <end position="187"/>
    </location>
</feature>
<dbReference type="Pfam" id="PF03412">
    <property type="entry name" value="Peptidase_C39"/>
    <property type="match status" value="1"/>
</dbReference>
<dbReference type="InterPro" id="IPR003593">
    <property type="entry name" value="AAA+_ATPase"/>
</dbReference>
<comment type="subcellular location">
    <subcellularLocation>
        <location evidence="1">Cell membrane</location>
        <topology evidence="1">Multi-pass membrane protein</topology>
    </subcellularLocation>
</comment>
<sequence>MNSHIKIKQQDITDCGAASIASICAYYGLLYSVARIRQYAYTDKKGTNILGLIKAAEKLGLSAKGVKAKLEALQMIPLPAIAHVVVNKVLLHFIVIYQVNDKHVVYMDPADGAMHKKSIDDFKEMWTGILVLMQPNHTFHVGREATSNFSKFISLLTPHRRVMTEAFFGALTCSILGLSTSVYVGKITDYVLVDGNMNLLRMMSLAMIVILILQTFIGATKSILALKTGQCIDASLILGYYKHILKLPQQFFDTMRVGEIISRVNDAVKIRTFINDVFLNVVVNVMILIVTLAVMLIFSWKLALVTLCATPFFLLIFVGYNRLNKRFMRKIMEKSADLESHLVESLNAIVTVKRFGLEDFANLKTENRFVRLLNDTYSAAYGGIATANGLNFVSTAVTIAVLWVGSSFVVEKQISPGTLMMFYSIIGYVLSPLQSLISSNQQLQDANIAADRLFQIMDLEQEEDESGKVELESDMIGDIVFDHVAFRYGTRKDVFDELNLTIHRGETTAIVGESGSGKTTLASLLQHIYPVNEGRILIGRYDLAQISNTSLRKHVGSVPQQIELFQGTVLENIAIGDLNPDVRKVSDLIAELGLTDFINGLPNGINTYIGEHGASLSGGERQRIAIARALYKDPDIIVFDEATSSLDTLSEKYVKQMIRQLSLQGKTIISIAHRFSTIKDAQHIILLAKGKVVAEGSHKELIETSELYRNLWSNQSDEID</sequence>
<dbReference type="GO" id="GO:0043214">
    <property type="term" value="F:ABC-type bacteriocin transporter activity"/>
    <property type="evidence" value="ECO:0007669"/>
    <property type="project" value="InterPro"/>
</dbReference>
<evidence type="ECO:0000313" key="17">
    <source>
        <dbReference type="Proteomes" id="UP000438914"/>
    </source>
</evidence>
<dbReference type="PROSITE" id="PS50929">
    <property type="entry name" value="ABC_TM1F"/>
    <property type="match status" value="1"/>
</dbReference>
<evidence type="ECO:0000256" key="2">
    <source>
        <dbReference type="ARBA" id="ARBA00022448"/>
    </source>
</evidence>
<dbReference type="PROSITE" id="PS50990">
    <property type="entry name" value="PEPTIDASE_C39"/>
    <property type="match status" value="1"/>
</dbReference>
<keyword evidence="10 12" id="KW-1133">Transmembrane helix</keyword>